<evidence type="ECO:0000313" key="3">
    <source>
        <dbReference type="EMBL" id="QXM24821.1"/>
    </source>
</evidence>
<proteinExistence type="predicted"/>
<dbReference type="AlphaFoldDB" id="A0A975YJN5"/>
<dbReference type="NCBIfam" id="NF033545">
    <property type="entry name" value="transpos_IS630"/>
    <property type="match status" value="1"/>
</dbReference>
<keyword evidence="4" id="KW-1185">Reference proteome</keyword>
<feature type="domain" description="Tc1-like transposase DDE" evidence="2">
    <location>
        <begin position="182"/>
        <end position="326"/>
    </location>
</feature>
<name>A0A975YJN5_9PROT</name>
<dbReference type="Proteomes" id="UP000694001">
    <property type="component" value="Chromosome"/>
</dbReference>
<dbReference type="PANTHER" id="PTHR30347:SF1">
    <property type="entry name" value="MECHANOSENSITIVE CHANNEL MSCK"/>
    <property type="match status" value="1"/>
</dbReference>
<organism evidence="3 4">
    <name type="scientific">Elioraea tepida</name>
    <dbReference type="NCBI Taxonomy" id="2843330"/>
    <lineage>
        <taxon>Bacteria</taxon>
        <taxon>Pseudomonadati</taxon>
        <taxon>Pseudomonadota</taxon>
        <taxon>Alphaproteobacteria</taxon>
        <taxon>Acetobacterales</taxon>
        <taxon>Elioraeaceae</taxon>
        <taxon>Elioraea</taxon>
    </lineage>
</organism>
<evidence type="ECO:0000313" key="4">
    <source>
        <dbReference type="Proteomes" id="UP000694001"/>
    </source>
</evidence>
<gene>
    <name evidence="3" type="ORF">KO353_00650</name>
</gene>
<dbReference type="InterPro" id="IPR038717">
    <property type="entry name" value="Tc1-like_DDE_dom"/>
</dbReference>
<feature type="region of interest" description="Disordered" evidence="1">
    <location>
        <begin position="345"/>
        <end position="368"/>
    </location>
</feature>
<dbReference type="InterPro" id="IPR052702">
    <property type="entry name" value="MscS-like_channel"/>
</dbReference>
<dbReference type="EMBL" id="CP076448">
    <property type="protein sequence ID" value="QXM24821.1"/>
    <property type="molecule type" value="Genomic_DNA"/>
</dbReference>
<dbReference type="Pfam" id="PF13358">
    <property type="entry name" value="DDE_3"/>
    <property type="match status" value="1"/>
</dbReference>
<dbReference type="InterPro" id="IPR047655">
    <property type="entry name" value="Transpos_IS630-like"/>
</dbReference>
<protein>
    <submittedName>
        <fullName evidence="3">IS630 family transposase</fullName>
    </submittedName>
</protein>
<dbReference type="PANTHER" id="PTHR30347">
    <property type="entry name" value="POTASSIUM CHANNEL RELATED"/>
    <property type="match status" value="1"/>
</dbReference>
<dbReference type="KEGG" id="elio:KO353_00650"/>
<dbReference type="Pfam" id="PF13565">
    <property type="entry name" value="HTH_32"/>
    <property type="match status" value="1"/>
</dbReference>
<evidence type="ECO:0000256" key="1">
    <source>
        <dbReference type="SAM" id="MobiDB-lite"/>
    </source>
</evidence>
<reference evidence="3" key="1">
    <citation type="submission" date="2021-06" db="EMBL/GenBank/DDBJ databases">
        <title>Elioraea tepida, sp. nov., a moderately thermophilic aerobic anoxygenic phototrophic bacterium isolated from an alkaline siliceous hot spring mat community in Yellowstone National Park, WY, USA.</title>
        <authorList>
            <person name="Saini M.K."/>
            <person name="Yoshida S."/>
            <person name="Sebastian A."/>
            <person name="Hirose S."/>
            <person name="Hara E."/>
            <person name="Tamaki H."/>
            <person name="Soulier N.T."/>
            <person name="Albert I."/>
            <person name="Hanada S."/>
            <person name="Bryant D.A."/>
            <person name="Tank M."/>
        </authorList>
    </citation>
    <scope>NUCLEOTIDE SEQUENCE</scope>
    <source>
        <strain evidence="3">MS-P2</strain>
    </source>
</reference>
<dbReference type="RefSeq" id="WP_218285878.1">
    <property type="nucleotide sequence ID" value="NZ_CP076448.1"/>
</dbReference>
<accession>A0A975YJN5</accession>
<evidence type="ECO:0000259" key="2">
    <source>
        <dbReference type="Pfam" id="PF13358"/>
    </source>
</evidence>
<sequence length="368" mass="41443">MREGVEVRFRPGDRERLEGVVSDRKSPRHHVWRARIVLMTADGAGTMAIRAATGKGKPTIWRWQARSMHDGAEGLFRDAPRGRAFASTSPEQIAAVVERTLHGDPPAATHWTLRSMGKASGLAPSTIHRIWREHGLKPHRVETFKLSNDPKFVEKVRGPQATPEGRYIVGLYVNPPEHALVLSVDEKSQIQALDRTQPGLPMKRGRGATMTHDYKRHGTTTLFAALDVKAGTVISQCMLRHRAAEFIRFLRLIDKQTPAELDLHLILDNYAAHKTEAVKRWLARHPRFHLHFTPTSASWINAVEGLFATLTKRRLNRGIFRSVIELNQAIRAYLNAHNADPKPFRRTAPANTIIGTHQRGKPSLESLH</sequence>